<dbReference type="GO" id="GO:0008233">
    <property type="term" value="F:peptidase activity"/>
    <property type="evidence" value="ECO:0007669"/>
    <property type="project" value="UniProtKB-KW"/>
</dbReference>
<protein>
    <submittedName>
        <fullName evidence="1">Capsid maturation protease</fullName>
    </submittedName>
</protein>
<proteinExistence type="predicted"/>
<dbReference type="GO" id="GO:0006508">
    <property type="term" value="P:proteolysis"/>
    <property type="evidence" value="ECO:0007669"/>
    <property type="project" value="UniProtKB-KW"/>
</dbReference>
<accession>A0A1C9LYR2</accession>
<keyword evidence="1" id="KW-0645">Protease</keyword>
<name>A0A1C9LYR2_9CAUD</name>
<sequence length="294" mass="33118">MTPEEYAAAQAAITAGLANYVQRLASLFTGPVLSVGEWLKLLQSIYPEVQKRYSQSAALGRTFYDSQRSLHHPELPRNERFQSELKWEWFVKNMEPARKELSQADSPPHAPAKLALTAVREVEMGGRRQIIGAVKNDPETRIVQGWARVATGRETCEWCLMLISRGAELNRKGNFAYSSAEAGGLNLDDETAIDLWEEAGMDLEKFREEIKDDIERWHAGCDCLVVPVFDVQNWVGRDAALRAQQLWIEAGKEADELIASGKARSKNTNRETLNALRRRLERGEITIPTYAFAA</sequence>
<dbReference type="Proteomes" id="UP000221721">
    <property type="component" value="Segment"/>
</dbReference>
<dbReference type="Pfam" id="PF25310">
    <property type="entry name" value="VG15"/>
    <property type="match status" value="1"/>
</dbReference>
<evidence type="ECO:0000313" key="1">
    <source>
        <dbReference type="EMBL" id="AOQ28031.1"/>
    </source>
</evidence>
<organism evidence="1 2">
    <name type="scientific">Mycobacterium phage Gruunaga</name>
    <dbReference type="NCBI Taxonomy" id="1897770"/>
    <lineage>
        <taxon>Viruses</taxon>
        <taxon>Duplodnaviria</taxon>
        <taxon>Heunggongvirae</taxon>
        <taxon>Uroviricota</taxon>
        <taxon>Caudoviricetes</taxon>
        <taxon>Gladiatorvirus</taxon>
        <taxon>Gladiatorvirus gladiator</taxon>
    </lineage>
</organism>
<dbReference type="InterPro" id="IPR057369">
    <property type="entry name" value="VG15"/>
</dbReference>
<dbReference type="EMBL" id="KX576638">
    <property type="protein sequence ID" value="AOQ28031.1"/>
    <property type="molecule type" value="Genomic_DNA"/>
</dbReference>
<gene>
    <name evidence="1" type="ORF">SEA_GRUUNAGA_17</name>
</gene>
<reference evidence="1 2" key="1">
    <citation type="submission" date="2016-07" db="EMBL/GenBank/DDBJ databases">
        <authorList>
            <person name="Crews N.M."/>
            <person name="Broadbent M.R."/>
            <person name="Baker C.M."/>
            <person name="Li L."/>
            <person name="Squire M.C."/>
            <person name="Watkins H.A."/>
            <person name="Rinehart C.A."/>
            <person name="King R.A."/>
            <person name="Staples A.K."/>
            <person name="Rowland N.S."/>
            <person name="Gaffney B.L."/>
            <person name="Ball S.L."/>
            <person name="Garlena R.A."/>
            <person name="Russell D.A."/>
            <person name="Pope W.H."/>
            <person name="Jacobs-Sera D."/>
            <person name="Hendrix R.W."/>
            <person name="Hatfull G.F."/>
        </authorList>
    </citation>
    <scope>NUCLEOTIDE SEQUENCE [LARGE SCALE GENOMIC DNA]</scope>
</reference>
<keyword evidence="1" id="KW-0378">Hydrolase</keyword>
<evidence type="ECO:0000313" key="2">
    <source>
        <dbReference type="Proteomes" id="UP000221721"/>
    </source>
</evidence>